<reference evidence="2" key="2">
    <citation type="submission" date="2020-09" db="EMBL/GenBank/DDBJ databases">
        <authorList>
            <person name="Sun Q."/>
            <person name="Ohkuma M."/>
        </authorList>
    </citation>
    <scope>NUCLEOTIDE SEQUENCE</scope>
    <source>
        <strain evidence="2">JCM 3276</strain>
    </source>
</reference>
<keyword evidence="3" id="KW-1185">Reference proteome</keyword>
<dbReference type="Proteomes" id="UP000660680">
    <property type="component" value="Unassembled WGS sequence"/>
</dbReference>
<reference evidence="2" key="1">
    <citation type="journal article" date="2014" name="Int. J. Syst. Evol. Microbiol.">
        <title>Complete genome sequence of Corynebacterium casei LMG S-19264T (=DSM 44701T), isolated from a smear-ripened cheese.</title>
        <authorList>
            <consortium name="US DOE Joint Genome Institute (JGI-PGF)"/>
            <person name="Walter F."/>
            <person name="Albersmeier A."/>
            <person name="Kalinowski J."/>
            <person name="Ruckert C."/>
        </authorList>
    </citation>
    <scope>NUCLEOTIDE SEQUENCE</scope>
    <source>
        <strain evidence="2">JCM 3276</strain>
    </source>
</reference>
<dbReference type="EMBL" id="BMRB01000005">
    <property type="protein sequence ID" value="GGS49371.1"/>
    <property type="molecule type" value="Genomic_DNA"/>
</dbReference>
<evidence type="ECO:0008006" key="4">
    <source>
        <dbReference type="Google" id="ProtNLM"/>
    </source>
</evidence>
<sequence>MFALVAALAGCGSPEAADSAQPPAGSTTTKAAPTTVPAVLPGAEIVGDPLRTKWCAMISTEPVGKYGSENYARRDFDACGLFVLSEDYENSFEVRVGAGQKPGSATSGDRDAGHGLTVATVKSTKTECVQHVVFDDGVRIAVEAEVMIGSFAVSMCEPMKAMTEHVVDYLLAGKRPGTVDAGAGTLRDADACELGAAAVEKSARFQSARHVPEADDPCRWALPRTGETLYVEFGVEQDFGQDGGVATVAGRDTVTDTSVEPSQCHLYGKHREESPGVHEVVRITVVNDAEEPYTLCAEAKEFAAVLFPMLPPAA</sequence>
<feature type="compositionally biased region" description="Low complexity" evidence="1">
    <location>
        <begin position="22"/>
        <end position="33"/>
    </location>
</feature>
<protein>
    <recommendedName>
        <fullName evidence="4">DUF3558 domain-containing protein</fullName>
    </recommendedName>
</protein>
<evidence type="ECO:0000256" key="1">
    <source>
        <dbReference type="SAM" id="MobiDB-lite"/>
    </source>
</evidence>
<accession>A0A918LHT5</accession>
<evidence type="ECO:0000313" key="3">
    <source>
        <dbReference type="Proteomes" id="UP000660680"/>
    </source>
</evidence>
<dbReference type="RefSeq" id="WP_189213080.1">
    <property type="nucleotide sequence ID" value="NZ_BMRB01000005.1"/>
</dbReference>
<evidence type="ECO:0000313" key="2">
    <source>
        <dbReference type="EMBL" id="GGS49371.1"/>
    </source>
</evidence>
<comment type="caution">
    <text evidence="2">The sequence shown here is derived from an EMBL/GenBank/DDBJ whole genome shotgun (WGS) entry which is preliminary data.</text>
</comment>
<feature type="region of interest" description="Disordered" evidence="1">
    <location>
        <begin position="13"/>
        <end position="33"/>
    </location>
</feature>
<proteinExistence type="predicted"/>
<gene>
    <name evidence="2" type="ORF">GCM10010171_50610</name>
</gene>
<organism evidence="2 3">
    <name type="scientific">Actinokineospora fastidiosa</name>
    <dbReference type="NCBI Taxonomy" id="1816"/>
    <lineage>
        <taxon>Bacteria</taxon>
        <taxon>Bacillati</taxon>
        <taxon>Actinomycetota</taxon>
        <taxon>Actinomycetes</taxon>
        <taxon>Pseudonocardiales</taxon>
        <taxon>Pseudonocardiaceae</taxon>
        <taxon>Actinokineospora</taxon>
    </lineage>
</organism>
<dbReference type="AlphaFoldDB" id="A0A918LHT5"/>
<name>A0A918LHT5_9PSEU</name>